<dbReference type="Gene3D" id="3.40.50.720">
    <property type="entry name" value="NAD(P)-binding Rossmann-like Domain"/>
    <property type="match status" value="1"/>
</dbReference>
<dbReference type="CDD" id="cd08276">
    <property type="entry name" value="MDR7"/>
    <property type="match status" value="1"/>
</dbReference>
<dbReference type="PANTHER" id="PTHR45033:SF2">
    <property type="entry name" value="ZINC-TYPE ALCOHOL DEHYDROGENASE-LIKE PROTEIN C1773.06C"/>
    <property type="match status" value="1"/>
</dbReference>
<dbReference type="SMART" id="SM00829">
    <property type="entry name" value="PKS_ER"/>
    <property type="match status" value="1"/>
</dbReference>
<gene>
    <name evidence="2" type="ORF">LSUB1_G007586</name>
</gene>
<sequence length="357" mass="37319">MSQAYQIHVLDPSHSHTSPTLLNNLSLTTLPIPVPGPGEVLVRIRAAALNYRDILVVADSPLYTARTSAGLTPCADGAGTIEAVGPNSTWSDSIGEGVLLVNNTDWIDGDVEVYKVHHTLGCGGVQGTLRQYAVVNDEFVIRKPKNLGFEEAAAMVSAGGTAMNALLAGGVGPGKTVLTQGTGGVSCSAILYAAAMGARVIATSSSDEKLGTAKKLGASEVINYKTTPEWSIEALALTDQRGVDVVIDVAGAQTVEQSLRATRQGGTVVMIGFLTESKPSDLVPLLLFGAKTSRTEAEIIAVKGILGNSKVMLEQAVALTEEYDLHPEINVFAWADAKKAFEALRAQNGVGKIVILV</sequence>
<dbReference type="PANTHER" id="PTHR45033">
    <property type="match status" value="1"/>
</dbReference>
<evidence type="ECO:0000259" key="1">
    <source>
        <dbReference type="SMART" id="SM00829"/>
    </source>
</evidence>
<feature type="domain" description="Enoyl reductase (ER)" evidence="1">
    <location>
        <begin position="20"/>
        <end position="355"/>
    </location>
</feature>
<dbReference type="Pfam" id="PF00107">
    <property type="entry name" value="ADH_zinc_N"/>
    <property type="match status" value="1"/>
</dbReference>
<dbReference type="InterPro" id="IPR013154">
    <property type="entry name" value="ADH-like_N"/>
</dbReference>
<keyword evidence="3" id="KW-1185">Reference proteome</keyword>
<proteinExistence type="predicted"/>
<reference evidence="2 3" key="1">
    <citation type="submission" date="2018-05" db="EMBL/GenBank/DDBJ databases">
        <title>Genome sequencing and assembly of the regulated plant pathogen Lachnellula willkommii and related sister species for the development of diagnostic species identification markers.</title>
        <authorList>
            <person name="Giroux E."/>
            <person name="Bilodeau G."/>
        </authorList>
    </citation>
    <scope>NUCLEOTIDE SEQUENCE [LARGE SCALE GENOMIC DNA]</scope>
    <source>
        <strain evidence="2 3">CBS 197.66</strain>
    </source>
</reference>
<dbReference type="InterPro" id="IPR020843">
    <property type="entry name" value="ER"/>
</dbReference>
<evidence type="ECO:0000313" key="2">
    <source>
        <dbReference type="EMBL" id="TVY33127.1"/>
    </source>
</evidence>
<dbReference type="InterPro" id="IPR013149">
    <property type="entry name" value="ADH-like_C"/>
</dbReference>
<dbReference type="Proteomes" id="UP000462212">
    <property type="component" value="Unassembled WGS sequence"/>
</dbReference>
<dbReference type="Gene3D" id="3.90.180.10">
    <property type="entry name" value="Medium-chain alcohol dehydrogenases, catalytic domain"/>
    <property type="match status" value="1"/>
</dbReference>
<organism evidence="2 3">
    <name type="scientific">Lachnellula subtilissima</name>
    <dbReference type="NCBI Taxonomy" id="602034"/>
    <lineage>
        <taxon>Eukaryota</taxon>
        <taxon>Fungi</taxon>
        <taxon>Dikarya</taxon>
        <taxon>Ascomycota</taxon>
        <taxon>Pezizomycotina</taxon>
        <taxon>Leotiomycetes</taxon>
        <taxon>Helotiales</taxon>
        <taxon>Lachnaceae</taxon>
        <taxon>Lachnellula</taxon>
    </lineage>
</organism>
<dbReference type="SUPFAM" id="SSF51735">
    <property type="entry name" value="NAD(P)-binding Rossmann-fold domains"/>
    <property type="match status" value="1"/>
</dbReference>
<dbReference type="InterPro" id="IPR011032">
    <property type="entry name" value="GroES-like_sf"/>
</dbReference>
<dbReference type="OrthoDB" id="3509362at2759"/>
<name>A0A8H8U4A3_9HELO</name>
<dbReference type="GO" id="GO:0016491">
    <property type="term" value="F:oxidoreductase activity"/>
    <property type="evidence" value="ECO:0007669"/>
    <property type="project" value="InterPro"/>
</dbReference>
<dbReference type="AlphaFoldDB" id="A0A8H8U4A3"/>
<dbReference type="SUPFAM" id="SSF50129">
    <property type="entry name" value="GroES-like"/>
    <property type="match status" value="1"/>
</dbReference>
<protein>
    <submittedName>
        <fullName evidence="2">Zinc-type alcohol dehydrogenase-like protein</fullName>
    </submittedName>
</protein>
<dbReference type="EMBL" id="QGMJ01000859">
    <property type="protein sequence ID" value="TVY33127.1"/>
    <property type="molecule type" value="Genomic_DNA"/>
</dbReference>
<accession>A0A8H8U4A3</accession>
<dbReference type="Pfam" id="PF08240">
    <property type="entry name" value="ADH_N"/>
    <property type="match status" value="1"/>
</dbReference>
<dbReference type="InterPro" id="IPR036291">
    <property type="entry name" value="NAD(P)-bd_dom_sf"/>
</dbReference>
<comment type="caution">
    <text evidence="2">The sequence shown here is derived from an EMBL/GenBank/DDBJ whole genome shotgun (WGS) entry which is preliminary data.</text>
</comment>
<dbReference type="InterPro" id="IPR052711">
    <property type="entry name" value="Zinc_ADH-like"/>
</dbReference>
<evidence type="ECO:0000313" key="3">
    <source>
        <dbReference type="Proteomes" id="UP000462212"/>
    </source>
</evidence>